<dbReference type="AlphaFoldDB" id="A0A2P2NV91"/>
<organism evidence="1">
    <name type="scientific">Rhizophora mucronata</name>
    <name type="common">Asiatic mangrove</name>
    <dbReference type="NCBI Taxonomy" id="61149"/>
    <lineage>
        <taxon>Eukaryota</taxon>
        <taxon>Viridiplantae</taxon>
        <taxon>Streptophyta</taxon>
        <taxon>Embryophyta</taxon>
        <taxon>Tracheophyta</taxon>
        <taxon>Spermatophyta</taxon>
        <taxon>Magnoliopsida</taxon>
        <taxon>eudicotyledons</taxon>
        <taxon>Gunneridae</taxon>
        <taxon>Pentapetalae</taxon>
        <taxon>rosids</taxon>
        <taxon>fabids</taxon>
        <taxon>Malpighiales</taxon>
        <taxon>Rhizophoraceae</taxon>
        <taxon>Rhizophora</taxon>
    </lineage>
</organism>
<protein>
    <submittedName>
        <fullName evidence="1">Uncharacterized protein</fullName>
    </submittedName>
</protein>
<name>A0A2P2NV91_RHIMU</name>
<sequence>MLICRPLRIMQLFNLTTDTI</sequence>
<evidence type="ECO:0000313" key="1">
    <source>
        <dbReference type="EMBL" id="MBX46428.1"/>
    </source>
</evidence>
<accession>A0A2P2NV91</accession>
<proteinExistence type="predicted"/>
<dbReference type="EMBL" id="GGEC01065944">
    <property type="protein sequence ID" value="MBX46428.1"/>
    <property type="molecule type" value="Transcribed_RNA"/>
</dbReference>
<reference evidence="1" key="1">
    <citation type="submission" date="2018-02" db="EMBL/GenBank/DDBJ databases">
        <title>Rhizophora mucronata_Transcriptome.</title>
        <authorList>
            <person name="Meera S.P."/>
            <person name="Sreeshan A."/>
            <person name="Augustine A."/>
        </authorList>
    </citation>
    <scope>NUCLEOTIDE SEQUENCE</scope>
    <source>
        <tissue evidence="1">Leaf</tissue>
    </source>
</reference>